<dbReference type="InterPro" id="IPR013083">
    <property type="entry name" value="Znf_RING/FYVE/PHD"/>
</dbReference>
<feature type="region of interest" description="Disordered" evidence="13">
    <location>
        <begin position="1956"/>
        <end position="1979"/>
    </location>
</feature>
<feature type="region of interest" description="Disordered" evidence="13">
    <location>
        <begin position="480"/>
        <end position="539"/>
    </location>
</feature>
<feature type="compositionally biased region" description="Polar residues" evidence="13">
    <location>
        <begin position="171"/>
        <end position="186"/>
    </location>
</feature>
<dbReference type="GO" id="GO:0000329">
    <property type="term" value="C:fungal-type vacuole membrane"/>
    <property type="evidence" value="ECO:0007669"/>
    <property type="project" value="TreeGrafter"/>
</dbReference>
<dbReference type="Gene3D" id="3.30.800.10">
    <property type="entry name" value="Phosphatidylinositol Phosphate Kinase II Beta"/>
    <property type="match status" value="1"/>
</dbReference>
<dbReference type="GO" id="GO:0000285">
    <property type="term" value="F:1-phosphatidylinositol-3-phosphate 5-kinase activity"/>
    <property type="evidence" value="ECO:0007669"/>
    <property type="project" value="UniProtKB-EC"/>
</dbReference>
<feature type="compositionally biased region" description="Polar residues" evidence="13">
    <location>
        <begin position="1102"/>
        <end position="1114"/>
    </location>
</feature>
<dbReference type="SMART" id="SM00064">
    <property type="entry name" value="FYVE"/>
    <property type="match status" value="1"/>
</dbReference>
<feature type="compositionally biased region" description="Low complexity" evidence="13">
    <location>
        <begin position="572"/>
        <end position="583"/>
    </location>
</feature>
<evidence type="ECO:0000259" key="15">
    <source>
        <dbReference type="PROSITE" id="PS51455"/>
    </source>
</evidence>
<comment type="caution">
    <text evidence="16">The sequence shown here is derived from an EMBL/GenBank/DDBJ whole genome shotgun (WGS) entry which is preliminary data.</text>
</comment>
<accession>A0A9P4YYQ2</accession>
<evidence type="ECO:0000256" key="2">
    <source>
        <dbReference type="ARBA" id="ARBA00012009"/>
    </source>
</evidence>
<proteinExistence type="predicted"/>
<comment type="catalytic activity">
    <reaction evidence="1">
        <text>a 1,2-diacyl-sn-glycero-3-phospho-(1D-myo-inositol-3-phosphate) + ATP = a 1,2-diacyl-sn-glycero-3-phospho-(1D-myo-inositol-3,5-bisphosphate) + ADP + H(+)</text>
        <dbReference type="Rhea" id="RHEA:13609"/>
        <dbReference type="ChEBI" id="CHEBI:15378"/>
        <dbReference type="ChEBI" id="CHEBI:30616"/>
        <dbReference type="ChEBI" id="CHEBI:57923"/>
        <dbReference type="ChEBI" id="CHEBI:58088"/>
        <dbReference type="ChEBI" id="CHEBI:456216"/>
        <dbReference type="EC" id="2.7.1.150"/>
    </reaction>
</comment>
<feature type="region of interest" description="Disordered" evidence="13">
    <location>
        <begin position="64"/>
        <end position="86"/>
    </location>
</feature>
<dbReference type="Gene3D" id="3.30.810.10">
    <property type="entry name" value="2-Layer Sandwich"/>
    <property type="match status" value="1"/>
</dbReference>
<dbReference type="SUPFAM" id="SSF57903">
    <property type="entry name" value="FYVE/PHD zinc finger"/>
    <property type="match status" value="1"/>
</dbReference>
<feature type="compositionally biased region" description="Polar residues" evidence="13">
    <location>
        <begin position="1669"/>
        <end position="1691"/>
    </location>
</feature>
<protein>
    <recommendedName>
        <fullName evidence="2">1-phosphatidylinositol-3-phosphate 5-kinase</fullName>
        <ecNumber evidence="2">2.7.1.150</ecNumber>
    </recommendedName>
    <alternativeName>
        <fullName evidence="10">Type III PIP kinase</fullName>
    </alternativeName>
</protein>
<dbReference type="Gene3D" id="3.30.40.10">
    <property type="entry name" value="Zinc/RING finger domain, C3HC4 (zinc finger)"/>
    <property type="match status" value="1"/>
</dbReference>
<feature type="compositionally biased region" description="Basic and acidic residues" evidence="13">
    <location>
        <begin position="1806"/>
        <end position="1818"/>
    </location>
</feature>
<evidence type="ECO:0000256" key="7">
    <source>
        <dbReference type="ARBA" id="ARBA00022777"/>
    </source>
</evidence>
<dbReference type="InterPro" id="IPR027409">
    <property type="entry name" value="GroEL-like_apical_dom_sf"/>
</dbReference>
<reference evidence="16" key="1">
    <citation type="submission" date="2020-03" db="EMBL/GenBank/DDBJ databases">
        <title>Site-based positive gene gene selection in Geosmithia morbida across the United States reveals a broad range of putative effectors and factors for local host and environmental adapation.</title>
        <authorList>
            <person name="Onufrak A."/>
            <person name="Murdoch R.W."/>
            <person name="Gazis R."/>
            <person name="Huff M."/>
            <person name="Staton M."/>
            <person name="Klingeman W."/>
            <person name="Hadziabdic D."/>
        </authorList>
    </citation>
    <scope>NUCLEOTIDE SEQUENCE</scope>
    <source>
        <strain evidence="16">1262</strain>
    </source>
</reference>
<feature type="compositionally biased region" description="Basic and acidic residues" evidence="13">
    <location>
        <begin position="245"/>
        <end position="256"/>
    </location>
</feature>
<dbReference type="RefSeq" id="XP_035323614.1">
    <property type="nucleotide sequence ID" value="XM_035465777.1"/>
</dbReference>
<feature type="compositionally biased region" description="Basic and acidic residues" evidence="13">
    <location>
        <begin position="1956"/>
        <end position="1969"/>
    </location>
</feature>
<feature type="region of interest" description="Disordered" evidence="13">
    <location>
        <begin position="1773"/>
        <end position="1942"/>
    </location>
</feature>
<dbReference type="Pfam" id="PF01363">
    <property type="entry name" value="FYVE"/>
    <property type="match status" value="1"/>
</dbReference>
<dbReference type="FunFam" id="3.30.800.10:FF:000005">
    <property type="entry name" value="1-phosphatidylinositol-3-phosphate 5-kinase (Fab1)"/>
    <property type="match status" value="1"/>
</dbReference>
<dbReference type="SMART" id="SM00330">
    <property type="entry name" value="PIPKc"/>
    <property type="match status" value="1"/>
</dbReference>
<dbReference type="GO" id="GO:0010008">
    <property type="term" value="C:endosome membrane"/>
    <property type="evidence" value="ECO:0007669"/>
    <property type="project" value="TreeGrafter"/>
</dbReference>
<feature type="compositionally biased region" description="Polar residues" evidence="13">
    <location>
        <begin position="76"/>
        <end position="86"/>
    </location>
</feature>
<feature type="region of interest" description="Disordered" evidence="13">
    <location>
        <begin position="1079"/>
        <end position="1152"/>
    </location>
</feature>
<keyword evidence="9 12" id="KW-0067">ATP-binding</keyword>
<evidence type="ECO:0000256" key="11">
    <source>
        <dbReference type="PROSITE-ProRule" id="PRU00091"/>
    </source>
</evidence>
<evidence type="ECO:0000313" key="16">
    <source>
        <dbReference type="EMBL" id="KAF4124962.1"/>
    </source>
</evidence>
<evidence type="ECO:0000256" key="6">
    <source>
        <dbReference type="ARBA" id="ARBA00022771"/>
    </source>
</evidence>
<dbReference type="EC" id="2.7.1.150" evidence="2"/>
<keyword evidence="7 12" id="KW-0418">Kinase</keyword>
<evidence type="ECO:0000256" key="4">
    <source>
        <dbReference type="ARBA" id="ARBA00022723"/>
    </source>
</evidence>
<dbReference type="FunFam" id="3.50.7.10:FF:000007">
    <property type="entry name" value="1-phosphatidylinositol 3-phosphate 5-kinase isoform X1"/>
    <property type="match status" value="1"/>
</dbReference>
<keyword evidence="17" id="KW-1185">Reference proteome</keyword>
<dbReference type="SUPFAM" id="SSF56104">
    <property type="entry name" value="SAICAR synthase-like"/>
    <property type="match status" value="1"/>
</dbReference>
<dbReference type="EMBL" id="JAANYQ010000003">
    <property type="protein sequence ID" value="KAF4124962.1"/>
    <property type="molecule type" value="Genomic_DNA"/>
</dbReference>
<organism evidence="16 17">
    <name type="scientific">Geosmithia morbida</name>
    <dbReference type="NCBI Taxonomy" id="1094350"/>
    <lineage>
        <taxon>Eukaryota</taxon>
        <taxon>Fungi</taxon>
        <taxon>Dikarya</taxon>
        <taxon>Ascomycota</taxon>
        <taxon>Pezizomycotina</taxon>
        <taxon>Sordariomycetes</taxon>
        <taxon>Hypocreomycetidae</taxon>
        <taxon>Hypocreales</taxon>
        <taxon>Bionectriaceae</taxon>
        <taxon>Geosmithia</taxon>
    </lineage>
</organism>
<dbReference type="PANTHER" id="PTHR45748">
    <property type="entry name" value="1-PHOSPHATIDYLINOSITOL 3-PHOSPHATE 5-KINASE-RELATED"/>
    <property type="match status" value="1"/>
</dbReference>
<feature type="region of interest" description="Disordered" evidence="13">
    <location>
        <begin position="1"/>
        <end position="38"/>
    </location>
</feature>
<dbReference type="InterPro" id="IPR000306">
    <property type="entry name" value="Znf_FYVE"/>
</dbReference>
<dbReference type="PROSITE" id="PS50178">
    <property type="entry name" value="ZF_FYVE"/>
    <property type="match status" value="1"/>
</dbReference>
<gene>
    <name evidence="16" type="ORF">GMORB2_3801</name>
</gene>
<dbReference type="InterPro" id="IPR002423">
    <property type="entry name" value="Cpn60/GroEL/TCP-1"/>
</dbReference>
<evidence type="ECO:0000256" key="10">
    <source>
        <dbReference type="ARBA" id="ARBA00075294"/>
    </source>
</evidence>
<dbReference type="Pfam" id="PF00118">
    <property type="entry name" value="Cpn60_TCP1"/>
    <property type="match status" value="1"/>
</dbReference>
<feature type="region of interest" description="Disordered" evidence="13">
    <location>
        <begin position="1208"/>
        <end position="1283"/>
    </location>
</feature>
<keyword evidence="6 11" id="KW-0863">Zinc-finger</keyword>
<dbReference type="SUPFAM" id="SSF52029">
    <property type="entry name" value="GroEL apical domain-like"/>
    <property type="match status" value="1"/>
</dbReference>
<dbReference type="InterPro" id="IPR044769">
    <property type="entry name" value="PIKfyve_PIPKc"/>
</dbReference>
<feature type="compositionally biased region" description="Low complexity" evidence="13">
    <location>
        <begin position="126"/>
        <end position="145"/>
    </location>
</feature>
<dbReference type="FunFam" id="3.30.810.10:FF:000001">
    <property type="entry name" value="1-phosphatidylinositol 3-phosphate 5-kinase FAB1"/>
    <property type="match status" value="1"/>
</dbReference>
<evidence type="ECO:0000256" key="1">
    <source>
        <dbReference type="ARBA" id="ARBA00000768"/>
    </source>
</evidence>
<sequence length="2498" mass="275121">MASGNPTKPSTGGGSQASDPLGSPISFRHRRSSVASVDSTFKKEQLTYDLDKIHDAARNRADSLTTFNDFAPPSVPTATAENKGSASDIVQQGFSGLYSRFRVAVGAGGSSAKKSQDGDEMEAEASARVSKHSASSSMHRTTSAASAATALYTQPVAAPDMPSSIVLAPSDTRSQHSQSSKPTSINLMPAAKSQPSVRQSLPTNATSAVVADPPVLSMDESGRSRLGNSSNRDGAAEGSAQRSLSRVDRDARRDSAEVPNLYDLTEGKLPPRSSNRDDASSVASVDTSRSQSQAERPSAAKAQTPHLRTPSSGSLMLSPDDIRRRPPAIERVSGTNSPHSRDSSTDRGTPAAPSPISISAHNSVYHGSISKDEAHRNDQAGRIPGTTLSFEVATDHLSRLDRMRRQVLSKDFWMKDDSVKECHLCQTAFSPFRRKHHCRTCGCIFDHQCTTIISGERFGVQGSLRVCKRCLIVISRRLDGSGSDDSGDDHQAFLPRFMGSGLGSGHSKSPSAGSRSKGVDKGSPITGSSGPEDARPVSTPMMAIPATRRVRGPNRASAVLEIDASQLSRPGSSRSLKSLASARPQSFAGPGHKRHHSKHGLLNRFKTAPPDRAPFRKGIDDEPKRSKFPAFHDDNIIDPELADYMSDESTEDEQMGLFSTMSSAEIPSGSYENDKPTLSASLNSNRHRRHKQGEKSISGLNSRGAFDDMSGPPSLAGHRLSVRRRNLSMSGSIHHLPPPRPKSGVFRRHSPSSEMIAAMEHATQSWLPPTNADFHEIKRKPQVELNSSSTRHVYRILQQLLEDSGIPSPSPWQKALVPILLRATDDVSPDVSSGEDMDIRHYVKLKRIPGGRPCDTSYVSGVVFTKNLALKSMPRKITNPRIVLVTFPVEYQRHEQQLMSLQPVIEQEKDYLRIVVQRITNLKPHVLLAEKGVSGVALQYLSEANIAVAYNVKHTVIEAVSRCAETEIITSVDMLALPVKVGRCSSFDVRTYVNNAYAGRKKSYIFLSGCTPELGCTISLRGASHAVLGKVKHIVDFMVYVVYNLKLESSLLRDESINPPENGEGSLASSMLAINESRPIGNASSAERSGPTVGLGEPSVDGKTTSAPASTGETSGMAVTDAVSTSQESDQAKQEGPEAQQPEEVPDDVPMPTFYSDMVAKYETKILSASPYVKFSQPYLLMRAREQERRLLYLRRLLDHDVSEQRRRAAEEALEGKSQEEQQRQQSSEAGALQPSEEQSEEGQSQPAGTDGADAESVEARGKESETRSKEASDMASVSQPFQLITPEMVERIGHKAPKQMMEILHAVHDAEYDKALFNYRTQTRHWETYMQGNLDLFDPYSHQNIVVLYSAICTETKIPCTEPELLALNFYDEQRYDAQMDPDCSLGQYIEDLVYGQDEVCTSNGCERKMIEHHRTYVHDQYRITVFVEHFPNAPPRSPELGDGITMWTYCKTCEKDSEETCMSTATFKYSFGKYLELLYWGRGLHMADSVQCGQDHHQDYVRYFSLADSRVRIHRDPIDLLEIVVPRARITWNVANDLKLKNEIYTKMEERWNRYMTSVKARLQGIRIDSVLPKKAEACKEALEQLSKKAQEDQPAMIRQLQDVYVNSKYYEVVPFNKITRQMLEVAGEWDVAFAKFEADFLGDKDMRQLTIMQLKKMFADDESKESLVTNEGTGSTADSDEPISQTFSEADEKSTQPTDVTESAGGLEGSSTTASSEPGAREPPSGDDGKSGMAAEGAVERVEALDLAGSPVGAKGAAGAAAAQGVAGDGISKAPIPVTPRAPESPEEDDGMYTELPPPRPSLGERIDQKRREQVEQGQGQGQPIDAPPPTPVSRATPERLSARTFGSTTSPPLLRANTQPVRTLLRSQSSSGRVAALHEGRPTHPEHQADQPPPPNEGSVKVDKKLSERLGLSALKSRQKAGQSNIPRLIHKKRDSQVSTLAKHFEQLSREFEKERMRDRKERAASLRHPRAMLPRTSTKAIVEVYDDVNEAVAEPGPAVEDAQPPDSKATSVPEHEQPLPPVPDADASQETPAGEEEPRDGAADEGKSDQKDEQEKNDAAEDHPSQAGTDDEGAASDGEQGVSEEFMPDIKELANSLEPSAEIPLELPKHQKTSLMRYLTNFWAERSASGWPALDYPVTGNDHIFVDSDIIIREDEPSSVIALALNNEDYNSKLERIRADAQALAQQDQESSDGSVNLGPGRSPVEGPMEEAELEKSLLRSTGTHLKYQFKDGASVMTCKIFYAEQFDALRRKCGVAERIVESLSRCLKWDSKGGKTKSVFLKTLDDRLVLKSLSPIETSAFLRFAPGYFSIMAESLFHDLPSVIAKMVGFFQVVIKNPLTGVDVKLDLLATENLFYDRSPQRIFDLKGSMRNRKIQSTGEQNEVLLDENMVEYIYESPLFAREHSKKLLRASVWNDTLFLAKQNVMDYSLMIAVDEDRKELVVGIIDCIRTYTWDKKLETWIKDRGRNRPTVTSPKEYKNRFREAMASLEEG</sequence>
<feature type="region of interest" description="Disordered" evidence="13">
    <location>
        <begin position="161"/>
        <end position="361"/>
    </location>
</feature>
<dbReference type="CDD" id="cd17300">
    <property type="entry name" value="PIPKc_PIKfyve"/>
    <property type="match status" value="1"/>
</dbReference>
<feature type="region of interest" description="Disordered" evidence="13">
    <location>
        <begin position="106"/>
        <end position="145"/>
    </location>
</feature>
<dbReference type="InterPro" id="IPR027483">
    <property type="entry name" value="PInositol-4-P-4/5-kinase_C_sf"/>
</dbReference>
<dbReference type="Pfam" id="PF01504">
    <property type="entry name" value="PIP5K"/>
    <property type="match status" value="2"/>
</dbReference>
<dbReference type="InterPro" id="IPR017455">
    <property type="entry name" value="Znf_FYVE-rel"/>
</dbReference>
<dbReference type="InterPro" id="IPR027484">
    <property type="entry name" value="PInositol-4-P-5-kinase_N"/>
</dbReference>
<keyword evidence="3 12" id="KW-0808">Transferase</keyword>
<feature type="compositionally biased region" description="Basic and acidic residues" evidence="13">
    <location>
        <begin position="613"/>
        <end position="632"/>
    </location>
</feature>
<feature type="domain" description="FYVE-type" evidence="14">
    <location>
        <begin position="416"/>
        <end position="475"/>
    </location>
</feature>
<keyword evidence="4" id="KW-0479">Metal-binding</keyword>
<keyword evidence="8" id="KW-0862">Zinc</keyword>
<feature type="region of interest" description="Disordered" evidence="13">
    <location>
        <begin position="1663"/>
        <end position="1738"/>
    </location>
</feature>
<dbReference type="CDD" id="cd03334">
    <property type="entry name" value="Fab1_TCP"/>
    <property type="match status" value="1"/>
</dbReference>
<feature type="compositionally biased region" description="Polar residues" evidence="13">
    <location>
        <begin position="1"/>
        <end position="10"/>
    </location>
</feature>
<feature type="compositionally biased region" description="Low complexity" evidence="13">
    <location>
        <begin position="280"/>
        <end position="292"/>
    </location>
</feature>
<evidence type="ECO:0000256" key="12">
    <source>
        <dbReference type="PROSITE-ProRule" id="PRU00781"/>
    </source>
</evidence>
<evidence type="ECO:0000313" key="17">
    <source>
        <dbReference type="Proteomes" id="UP000749293"/>
    </source>
</evidence>
<dbReference type="Proteomes" id="UP000749293">
    <property type="component" value="Unassembled WGS sequence"/>
</dbReference>
<feature type="domain" description="PIPK" evidence="15">
    <location>
        <begin position="2171"/>
        <end position="2496"/>
    </location>
</feature>
<feature type="compositionally biased region" description="Polar residues" evidence="13">
    <location>
        <begin position="1848"/>
        <end position="1876"/>
    </location>
</feature>
<evidence type="ECO:0000256" key="3">
    <source>
        <dbReference type="ARBA" id="ARBA00022679"/>
    </source>
</evidence>
<dbReference type="PANTHER" id="PTHR45748:SF7">
    <property type="entry name" value="1-PHOSPHATIDYLINOSITOL 3-PHOSPHATE 5-KINASE-RELATED"/>
    <property type="match status" value="1"/>
</dbReference>
<feature type="region of interest" description="Disordered" evidence="13">
    <location>
        <begin position="667"/>
        <end position="712"/>
    </location>
</feature>
<dbReference type="PROSITE" id="PS51455">
    <property type="entry name" value="PIPK"/>
    <property type="match status" value="1"/>
</dbReference>
<feature type="region of interest" description="Disordered" evidence="13">
    <location>
        <begin position="2186"/>
        <end position="2219"/>
    </location>
</feature>
<evidence type="ECO:0000256" key="5">
    <source>
        <dbReference type="ARBA" id="ARBA00022741"/>
    </source>
</evidence>
<feature type="region of interest" description="Disordered" evidence="13">
    <location>
        <begin position="561"/>
        <end position="632"/>
    </location>
</feature>
<feature type="compositionally biased region" description="Basic and acidic residues" evidence="13">
    <location>
        <begin position="1880"/>
        <end position="1893"/>
    </location>
</feature>
<dbReference type="OrthoDB" id="158357at2759"/>
<evidence type="ECO:0000259" key="14">
    <source>
        <dbReference type="PROSITE" id="PS50178"/>
    </source>
</evidence>
<dbReference type="GO" id="GO:0008270">
    <property type="term" value="F:zinc ion binding"/>
    <property type="evidence" value="ECO:0007669"/>
    <property type="project" value="UniProtKB-KW"/>
</dbReference>
<dbReference type="InterPro" id="IPR011011">
    <property type="entry name" value="Znf_FYVE_PHD"/>
</dbReference>
<feature type="compositionally biased region" description="Polar residues" evidence="13">
    <location>
        <begin position="193"/>
        <end position="207"/>
    </location>
</feature>
<evidence type="ECO:0000256" key="9">
    <source>
        <dbReference type="ARBA" id="ARBA00022840"/>
    </source>
</evidence>
<dbReference type="GO" id="GO:0046854">
    <property type="term" value="P:phosphatidylinositol phosphate biosynthetic process"/>
    <property type="evidence" value="ECO:0007669"/>
    <property type="project" value="TreeGrafter"/>
</dbReference>
<evidence type="ECO:0000256" key="13">
    <source>
        <dbReference type="SAM" id="MobiDB-lite"/>
    </source>
</evidence>
<feature type="compositionally biased region" description="Low complexity" evidence="13">
    <location>
        <begin position="1224"/>
        <end position="1247"/>
    </location>
</feature>
<feature type="compositionally biased region" description="Basic and acidic residues" evidence="13">
    <location>
        <begin position="1208"/>
        <end position="1223"/>
    </location>
</feature>
<dbReference type="InterPro" id="IPR002498">
    <property type="entry name" value="PInositol-4-P-4/5-kinase_core"/>
</dbReference>
<name>A0A9P4YYQ2_9HYPO</name>
<evidence type="ECO:0000256" key="8">
    <source>
        <dbReference type="ARBA" id="ARBA00022833"/>
    </source>
</evidence>
<feature type="compositionally biased region" description="Basic residues" evidence="13">
    <location>
        <begin position="591"/>
        <end position="601"/>
    </location>
</feature>
<dbReference type="Gene3D" id="3.50.7.10">
    <property type="entry name" value="GroEL"/>
    <property type="match status" value="1"/>
</dbReference>
<feature type="compositionally biased region" description="Basic and acidic residues" evidence="13">
    <location>
        <begin position="2044"/>
        <end position="2069"/>
    </location>
</feature>
<keyword evidence="5 12" id="KW-0547">Nucleotide-binding</keyword>
<feature type="region of interest" description="Disordered" evidence="13">
    <location>
        <begin position="1997"/>
        <end position="2085"/>
    </location>
</feature>
<feature type="compositionally biased region" description="Basic and acidic residues" evidence="13">
    <location>
        <begin position="1258"/>
        <end position="1273"/>
    </location>
</feature>
<dbReference type="GeneID" id="55970029"/>
<dbReference type="GO" id="GO:0005524">
    <property type="term" value="F:ATP binding"/>
    <property type="evidence" value="ECO:0007669"/>
    <property type="project" value="UniProtKB-UniRule"/>
</dbReference>